<sequence length="159" mass="18282">MKQNNYQEYLTLKARVEVLQRSQRNLLGEDLAPLNTKELEQLENQLETSLKHIRSTKVEQVFHAWNMDKEQILVEANKALRKKVEECSTPVPPRLGWDAGVHNMSYNRIPTHSEEFFYPLAGGNQTLQMGYNPVSSEEMNVATASNSQHVNPFIPGWML</sequence>
<dbReference type="GO" id="GO:0003700">
    <property type="term" value="F:DNA-binding transcription factor activity"/>
    <property type="evidence" value="ECO:0007669"/>
    <property type="project" value="InterPro"/>
</dbReference>
<keyword evidence="3" id="KW-1185">Reference proteome</keyword>
<evidence type="ECO:0000313" key="2">
    <source>
        <dbReference type="EMBL" id="KAF5730211.1"/>
    </source>
</evidence>
<dbReference type="PANTHER" id="PTHR48019">
    <property type="entry name" value="SERUM RESPONSE FACTOR HOMOLOG"/>
    <property type="match status" value="1"/>
</dbReference>
<protein>
    <submittedName>
        <fullName evidence="2">Putative mads box protein</fullName>
    </submittedName>
</protein>
<dbReference type="InterPro" id="IPR050142">
    <property type="entry name" value="MADS-box/MEF2_TF"/>
</dbReference>
<dbReference type="GO" id="GO:0005634">
    <property type="term" value="C:nucleus"/>
    <property type="evidence" value="ECO:0007669"/>
    <property type="project" value="InterPro"/>
</dbReference>
<dbReference type="EMBL" id="JAAARO010000020">
    <property type="protein sequence ID" value="KAF5730211.1"/>
    <property type="molecule type" value="Genomic_DNA"/>
</dbReference>
<dbReference type="InterPro" id="IPR002487">
    <property type="entry name" value="TF_Kbox"/>
</dbReference>
<dbReference type="InParanoid" id="A0A7J7C7U4"/>
<evidence type="ECO:0000259" key="1">
    <source>
        <dbReference type="PROSITE" id="PS51297"/>
    </source>
</evidence>
<gene>
    <name evidence="2" type="ORF">HS088_TW20G00583</name>
</gene>
<evidence type="ECO:0000313" key="3">
    <source>
        <dbReference type="Proteomes" id="UP000593562"/>
    </source>
</evidence>
<name>A0A7J7C7U4_TRIWF</name>
<feature type="domain" description="K-box" evidence="1">
    <location>
        <begin position="2"/>
        <end position="90"/>
    </location>
</feature>
<proteinExistence type="predicted"/>
<dbReference type="Pfam" id="PF01486">
    <property type="entry name" value="K-box"/>
    <property type="match status" value="1"/>
</dbReference>
<accession>A0A7J7C7U4</accession>
<dbReference type="AlphaFoldDB" id="A0A7J7C7U4"/>
<dbReference type="Proteomes" id="UP000593562">
    <property type="component" value="Unassembled WGS sequence"/>
</dbReference>
<organism evidence="2 3">
    <name type="scientific">Tripterygium wilfordii</name>
    <name type="common">Thunder God vine</name>
    <dbReference type="NCBI Taxonomy" id="458696"/>
    <lineage>
        <taxon>Eukaryota</taxon>
        <taxon>Viridiplantae</taxon>
        <taxon>Streptophyta</taxon>
        <taxon>Embryophyta</taxon>
        <taxon>Tracheophyta</taxon>
        <taxon>Spermatophyta</taxon>
        <taxon>Magnoliopsida</taxon>
        <taxon>eudicotyledons</taxon>
        <taxon>Gunneridae</taxon>
        <taxon>Pentapetalae</taxon>
        <taxon>rosids</taxon>
        <taxon>fabids</taxon>
        <taxon>Celastrales</taxon>
        <taxon>Celastraceae</taxon>
        <taxon>Tripterygium</taxon>
    </lineage>
</organism>
<dbReference type="PROSITE" id="PS51297">
    <property type="entry name" value="K_BOX"/>
    <property type="match status" value="1"/>
</dbReference>
<reference evidence="2 3" key="1">
    <citation type="journal article" date="2020" name="Nat. Commun.">
        <title>Genome of Tripterygium wilfordii and identification of cytochrome P450 involved in triptolide biosynthesis.</title>
        <authorList>
            <person name="Tu L."/>
            <person name="Su P."/>
            <person name="Zhang Z."/>
            <person name="Gao L."/>
            <person name="Wang J."/>
            <person name="Hu T."/>
            <person name="Zhou J."/>
            <person name="Zhang Y."/>
            <person name="Zhao Y."/>
            <person name="Liu Y."/>
            <person name="Song Y."/>
            <person name="Tong Y."/>
            <person name="Lu Y."/>
            <person name="Yang J."/>
            <person name="Xu C."/>
            <person name="Jia M."/>
            <person name="Peters R.J."/>
            <person name="Huang L."/>
            <person name="Gao W."/>
        </authorList>
    </citation>
    <scope>NUCLEOTIDE SEQUENCE [LARGE SCALE GENOMIC DNA]</scope>
    <source>
        <strain evidence="3">cv. XIE 37</strain>
        <tissue evidence="2">Leaf</tissue>
    </source>
</reference>
<comment type="caution">
    <text evidence="2">The sequence shown here is derived from an EMBL/GenBank/DDBJ whole genome shotgun (WGS) entry which is preliminary data.</text>
</comment>